<proteinExistence type="predicted"/>
<evidence type="ECO:0000313" key="1">
    <source>
        <dbReference type="EMBL" id="CAG8607932.1"/>
    </source>
</evidence>
<dbReference type="Proteomes" id="UP000789342">
    <property type="component" value="Unassembled WGS sequence"/>
</dbReference>
<keyword evidence="2" id="KW-1185">Reference proteome</keyword>
<dbReference type="Pfam" id="PF10294">
    <property type="entry name" value="Methyltransf_16"/>
    <property type="match status" value="2"/>
</dbReference>
<dbReference type="SUPFAM" id="SSF53335">
    <property type="entry name" value="S-adenosyl-L-methionine-dependent methyltransferases"/>
    <property type="match status" value="1"/>
</dbReference>
<gene>
    <name evidence="1" type="ORF">AMORRO_LOCUS8084</name>
</gene>
<dbReference type="InterPro" id="IPR029063">
    <property type="entry name" value="SAM-dependent_MTases_sf"/>
</dbReference>
<protein>
    <submittedName>
        <fullName evidence="1">16203_t:CDS:1</fullName>
    </submittedName>
</protein>
<dbReference type="EMBL" id="CAJVPV010006642">
    <property type="protein sequence ID" value="CAG8607932.1"/>
    <property type="molecule type" value="Genomic_DNA"/>
</dbReference>
<name>A0A9N9CQ76_9GLOM</name>
<dbReference type="AlphaFoldDB" id="A0A9N9CQ76"/>
<dbReference type="PANTHER" id="PTHR14614">
    <property type="entry name" value="HEPATOCELLULAR CARCINOMA-ASSOCIATED ANTIGEN"/>
    <property type="match status" value="1"/>
</dbReference>
<evidence type="ECO:0000313" key="2">
    <source>
        <dbReference type="Proteomes" id="UP000789342"/>
    </source>
</evidence>
<reference evidence="1" key="1">
    <citation type="submission" date="2021-06" db="EMBL/GenBank/DDBJ databases">
        <authorList>
            <person name="Kallberg Y."/>
            <person name="Tangrot J."/>
            <person name="Rosling A."/>
        </authorList>
    </citation>
    <scope>NUCLEOTIDE SEQUENCE</scope>
    <source>
        <strain evidence="1">CL551</strain>
    </source>
</reference>
<dbReference type="Gene3D" id="3.40.50.150">
    <property type="entry name" value="Vaccinia Virus protein VP39"/>
    <property type="match status" value="1"/>
</dbReference>
<comment type="caution">
    <text evidence="1">The sequence shown here is derived from an EMBL/GenBank/DDBJ whole genome shotgun (WGS) entry which is preliminary data.</text>
</comment>
<sequence length="335" mass="39000">MEPSEFKSQSDPSDNSNAMVLWKFDNPYANYKKDAERIFVLDGYTLRISQKLTEKIDITKNTGNIVWDGAYMLSKYLVNHVEGRGRKKLRFLELGSGCGLVGLAAWIKGGYVVCTGTKTDIEHTRTNVEKNVELVLSQQQQRMELEVIEMEKARRARNARELLKEDIDVRVLDWRKLPTMDLITDPMHLNNSKTFDIILASELLYLPELHRDLVKTMMYYCHGKKSEVYDTNETRVLGIYKQRGLGEDAFFEIARVLGKFEIEWIDTSYWTNLHPILETYDDQLNHSHEGDNPPFKAYEICKENTLYEKMYGSVCQTLEKELSWVGCYHLQLLLK</sequence>
<dbReference type="InterPro" id="IPR019410">
    <property type="entry name" value="Methyltransf_16"/>
</dbReference>
<dbReference type="OrthoDB" id="407325at2759"/>
<accession>A0A9N9CQ76</accession>
<organism evidence="1 2">
    <name type="scientific">Acaulospora morrowiae</name>
    <dbReference type="NCBI Taxonomy" id="94023"/>
    <lineage>
        <taxon>Eukaryota</taxon>
        <taxon>Fungi</taxon>
        <taxon>Fungi incertae sedis</taxon>
        <taxon>Mucoromycota</taxon>
        <taxon>Glomeromycotina</taxon>
        <taxon>Glomeromycetes</taxon>
        <taxon>Diversisporales</taxon>
        <taxon>Acaulosporaceae</taxon>
        <taxon>Acaulospora</taxon>
    </lineage>
</organism>
<dbReference type="PANTHER" id="PTHR14614:SF109">
    <property type="entry name" value="RIBOSOMAL LYSINE N-METHYLTRANSFERASE 5"/>
    <property type="match status" value="1"/>
</dbReference>